<evidence type="ECO:0000256" key="1">
    <source>
        <dbReference type="SAM" id="MobiDB-lite"/>
    </source>
</evidence>
<dbReference type="RefSeq" id="WP_131495210.1">
    <property type="nucleotide sequence ID" value="NZ_SJKC01000001.1"/>
</dbReference>
<protein>
    <submittedName>
        <fullName evidence="3">Uncharacterized protein</fullName>
    </submittedName>
</protein>
<evidence type="ECO:0000313" key="3">
    <source>
        <dbReference type="EMBL" id="TCC40524.1"/>
    </source>
</evidence>
<feature type="chain" id="PRO_5020518853" evidence="2">
    <location>
        <begin position="31"/>
        <end position="336"/>
    </location>
</feature>
<name>A0A4R0J5R2_9ACTN</name>
<keyword evidence="2" id="KW-0732">Signal</keyword>
<feature type="signal peptide" evidence="2">
    <location>
        <begin position="1"/>
        <end position="30"/>
    </location>
</feature>
<organism evidence="3 4">
    <name type="scientific">Kribbella speibonae</name>
    <dbReference type="NCBI Taxonomy" id="1572660"/>
    <lineage>
        <taxon>Bacteria</taxon>
        <taxon>Bacillati</taxon>
        <taxon>Actinomycetota</taxon>
        <taxon>Actinomycetes</taxon>
        <taxon>Propionibacteriales</taxon>
        <taxon>Kribbellaceae</taxon>
        <taxon>Kribbella</taxon>
    </lineage>
</organism>
<comment type="caution">
    <text evidence="3">The sequence shown here is derived from an EMBL/GenBank/DDBJ whole genome shotgun (WGS) entry which is preliminary data.</text>
</comment>
<dbReference type="EMBL" id="SJKC01000001">
    <property type="protein sequence ID" value="TCC40524.1"/>
    <property type="molecule type" value="Genomic_DNA"/>
</dbReference>
<reference evidence="3 4" key="1">
    <citation type="submission" date="2019-02" db="EMBL/GenBank/DDBJ databases">
        <title>Kribbella capetownensis sp. nov. and Kribbella speibonae sp. nov., isolated from soil.</title>
        <authorList>
            <person name="Curtis S.M."/>
            <person name="Norton I."/>
            <person name="Everest G.J."/>
            <person name="Meyers P.R."/>
        </authorList>
    </citation>
    <scope>NUCLEOTIDE SEQUENCE [LARGE SCALE GENOMIC DNA]</scope>
    <source>
        <strain evidence="3 4">YM55</strain>
    </source>
</reference>
<dbReference type="AlphaFoldDB" id="A0A4R0J5R2"/>
<sequence>MPHSAHRLAATVLSVALAGSVLTAVTPAVAKSSTCTATELRLPDGTSANASSQVKSSDDTGRYQVGTVQLPDGSSFPVLWSDGVPQQLDADSNNRDAVMDVNSDGAVLGVTVTEEGPQLPWLYSNGSYKYLEAPVGMDWLSARAINNRGDVVGNGFDNKTAAFTAIVWPAGGVGQQLLGTPTSGSVDIDDSGAVVGYAEDEKVGSTGVLWRQWDEPGVPITGRKGEASALNEIRGTWIRGSELSEENFTSVLWTTQGPQITPLEARSLGLNSSGDVAMVDDKGVSFVERRDGTRYEFPERTLIRRLIERGHGVDAVADTPFTPDAPTRAILWSGCS</sequence>
<feature type="region of interest" description="Disordered" evidence="1">
    <location>
        <begin position="42"/>
        <end position="62"/>
    </location>
</feature>
<accession>A0A4R0J5R2</accession>
<gene>
    <name evidence="3" type="ORF">E0H92_02145</name>
</gene>
<evidence type="ECO:0000313" key="4">
    <source>
        <dbReference type="Proteomes" id="UP000294225"/>
    </source>
</evidence>
<proteinExistence type="predicted"/>
<evidence type="ECO:0000256" key="2">
    <source>
        <dbReference type="SAM" id="SignalP"/>
    </source>
</evidence>
<feature type="compositionally biased region" description="Polar residues" evidence="1">
    <location>
        <begin position="46"/>
        <end position="55"/>
    </location>
</feature>
<dbReference type="Proteomes" id="UP000294225">
    <property type="component" value="Unassembled WGS sequence"/>
</dbReference>